<dbReference type="Pfam" id="PF14559">
    <property type="entry name" value="TPR_19"/>
    <property type="match status" value="1"/>
</dbReference>
<accession>A0ABR8HIW5</accession>
<keyword evidence="1" id="KW-0677">Repeat</keyword>
<dbReference type="PROSITE" id="PS50005">
    <property type="entry name" value="TPR"/>
    <property type="match status" value="2"/>
</dbReference>
<dbReference type="InterPro" id="IPR051685">
    <property type="entry name" value="Ycf3/AcsC/BcsC/TPR_MFPF"/>
</dbReference>
<dbReference type="InterPro" id="IPR019734">
    <property type="entry name" value="TPR_rpt"/>
</dbReference>
<evidence type="ECO:0000256" key="1">
    <source>
        <dbReference type="ARBA" id="ARBA00022737"/>
    </source>
</evidence>
<reference evidence="4 5" key="1">
    <citation type="journal article" date="2020" name="ISME J.">
        <title>Comparative genomics reveals insights into cyanobacterial evolution and habitat adaptation.</title>
        <authorList>
            <person name="Chen M.Y."/>
            <person name="Teng W.K."/>
            <person name="Zhao L."/>
            <person name="Hu C.X."/>
            <person name="Zhou Y.K."/>
            <person name="Han B.P."/>
            <person name="Song L.R."/>
            <person name="Shu W.S."/>
        </authorList>
    </citation>
    <scope>NUCLEOTIDE SEQUENCE [LARGE SCALE GENOMIC DNA]</scope>
    <source>
        <strain evidence="4 5">FACHB-252</strain>
    </source>
</reference>
<dbReference type="PANTHER" id="PTHR44943">
    <property type="entry name" value="CELLULOSE SYNTHASE OPERON PROTEIN C"/>
    <property type="match status" value="1"/>
</dbReference>
<name>A0ABR8HIW5_NOSPU</name>
<feature type="repeat" description="TPR" evidence="3">
    <location>
        <begin position="134"/>
        <end position="167"/>
    </location>
</feature>
<sequence length="513" mass="58287">MNACLLLDEKPIKQAQKLKTLSKYMQQYPQGWKKRLELAKLFYAMGRWEQAIEEYQQVIERQPQLLDARLQLAKILHLTGRQTEAIEVYEKMLPLSHHEANRQHISGLIEACKGNNQKAIKALESAAFLEPDKVVHWLALGQVHMAMENTVAALQAFDAVLSIDPDDIIALILSYDALIALGNVQAAGQKLSKVIELAPDDFQVLQRQLEERCRMRLVSGEQGKQTKKMIGSALQQAPNAPEFHKFLAYYHIFRGDWAQGVAVLAQFTEKHPNNPTGWYYYGRCLADTGENKPAAEAILKAYHLYPNDCEIYRALCDILPAAGKLNELYPLAEEMLRRFPERWSAWATAGRVLVESFKEIEWGCSVCARGTQLQPQLPDAWFCYGRVLALAGKHQEAVEALVQGWQFLPEKGAYLQSLPGLVWLGESYRVLGNNAVSRRYWQETCLQAQKIMEFDPATAFYWQARALEQLKDELGAIEAYRNALSQQLLYPAHGEVKNALKWLQNMLQNGSRA</sequence>
<dbReference type="Proteomes" id="UP000606396">
    <property type="component" value="Unassembled WGS sequence"/>
</dbReference>
<dbReference type="EMBL" id="JACJTC010000031">
    <property type="protein sequence ID" value="MBD2615799.1"/>
    <property type="molecule type" value="Genomic_DNA"/>
</dbReference>
<dbReference type="Pfam" id="PF13432">
    <property type="entry name" value="TPR_16"/>
    <property type="match status" value="2"/>
</dbReference>
<dbReference type="SMART" id="SM00028">
    <property type="entry name" value="TPR"/>
    <property type="match status" value="8"/>
</dbReference>
<evidence type="ECO:0000256" key="3">
    <source>
        <dbReference type="PROSITE-ProRule" id="PRU00339"/>
    </source>
</evidence>
<evidence type="ECO:0000313" key="5">
    <source>
        <dbReference type="Proteomes" id="UP000606396"/>
    </source>
</evidence>
<dbReference type="SUPFAM" id="SSF48452">
    <property type="entry name" value="TPR-like"/>
    <property type="match status" value="3"/>
</dbReference>
<comment type="caution">
    <text evidence="4">The sequence shown here is derived from an EMBL/GenBank/DDBJ whole genome shotgun (WGS) entry which is preliminary data.</text>
</comment>
<evidence type="ECO:0000313" key="4">
    <source>
        <dbReference type="EMBL" id="MBD2615799.1"/>
    </source>
</evidence>
<feature type="repeat" description="TPR" evidence="3">
    <location>
        <begin position="32"/>
        <end position="65"/>
    </location>
</feature>
<keyword evidence="5" id="KW-1185">Reference proteome</keyword>
<dbReference type="PANTHER" id="PTHR44943:SF4">
    <property type="entry name" value="TPR REPEAT-CONTAINING PROTEIN MJ0798"/>
    <property type="match status" value="1"/>
</dbReference>
<evidence type="ECO:0000256" key="2">
    <source>
        <dbReference type="ARBA" id="ARBA00022803"/>
    </source>
</evidence>
<dbReference type="InterPro" id="IPR011990">
    <property type="entry name" value="TPR-like_helical_dom_sf"/>
</dbReference>
<organism evidence="4 5">
    <name type="scientific">Nostoc punctiforme FACHB-252</name>
    <dbReference type="NCBI Taxonomy" id="1357509"/>
    <lineage>
        <taxon>Bacteria</taxon>
        <taxon>Bacillati</taxon>
        <taxon>Cyanobacteriota</taxon>
        <taxon>Cyanophyceae</taxon>
        <taxon>Nostocales</taxon>
        <taxon>Nostocaceae</taxon>
        <taxon>Nostoc</taxon>
    </lineage>
</organism>
<proteinExistence type="predicted"/>
<dbReference type="Gene3D" id="1.25.40.10">
    <property type="entry name" value="Tetratricopeptide repeat domain"/>
    <property type="match status" value="2"/>
</dbReference>
<gene>
    <name evidence="4" type="ORF">H6G94_31885</name>
</gene>
<protein>
    <submittedName>
        <fullName evidence="4">Tetratricopeptide repeat protein</fullName>
    </submittedName>
</protein>
<keyword evidence="2 3" id="KW-0802">TPR repeat</keyword>